<reference evidence="1 2" key="1">
    <citation type="journal article" date="2016" name="Nat. Commun.">
        <title>Thousands of microbial genomes shed light on interconnected biogeochemical processes in an aquifer system.</title>
        <authorList>
            <person name="Anantharaman K."/>
            <person name="Brown C.T."/>
            <person name="Hug L.A."/>
            <person name="Sharon I."/>
            <person name="Castelle C.J."/>
            <person name="Probst A.J."/>
            <person name="Thomas B.C."/>
            <person name="Singh A."/>
            <person name="Wilkins M.J."/>
            <person name="Karaoz U."/>
            <person name="Brodie E.L."/>
            <person name="Williams K.H."/>
            <person name="Hubbard S.S."/>
            <person name="Banfield J.F."/>
        </authorList>
    </citation>
    <scope>NUCLEOTIDE SEQUENCE [LARGE SCALE GENOMIC DNA]</scope>
</reference>
<dbReference type="InterPro" id="IPR011067">
    <property type="entry name" value="Plasmid_toxin/cell-grow_inhib"/>
</dbReference>
<organism evidence="1 2">
    <name type="scientific">Candidatus Sungbacteria bacterium RIFCSPHIGHO2_02_FULL_52_23</name>
    <dbReference type="NCBI Taxonomy" id="1802274"/>
    <lineage>
        <taxon>Bacteria</taxon>
        <taxon>Candidatus Sungiibacteriota</taxon>
    </lineage>
</organism>
<dbReference type="Proteomes" id="UP000178510">
    <property type="component" value="Unassembled WGS sequence"/>
</dbReference>
<comment type="caution">
    <text evidence="1">The sequence shown here is derived from an EMBL/GenBank/DDBJ whole genome shotgun (WGS) entry which is preliminary data.</text>
</comment>
<dbReference type="STRING" id="1802274.A3J58_00830"/>
<sequence length="128" mass="15293">MMIKDFDAWNKNKKELEDTPIKKYVHPKEIWWCSLGINLGAEIDGKNENFERPIIVMRVYNKETMVILPITTKPKDDQFHHKIRTADKTVWVKLTQMRVISSKRLLRKVDVLDEASFEILRNIWKQLL</sequence>
<accession>A0A1G2L0H9</accession>
<dbReference type="SUPFAM" id="SSF50118">
    <property type="entry name" value="Cell growth inhibitor/plasmid maintenance toxic component"/>
    <property type="match status" value="1"/>
</dbReference>
<gene>
    <name evidence="1" type="ORF">A3J58_00830</name>
</gene>
<dbReference type="AlphaFoldDB" id="A0A1G2L0H9"/>
<name>A0A1G2L0H9_9BACT</name>
<protein>
    <submittedName>
        <fullName evidence="1">Uncharacterized protein</fullName>
    </submittedName>
</protein>
<evidence type="ECO:0000313" key="1">
    <source>
        <dbReference type="EMBL" id="OHA04261.1"/>
    </source>
</evidence>
<dbReference type="Pfam" id="PF02452">
    <property type="entry name" value="PemK_toxin"/>
    <property type="match status" value="1"/>
</dbReference>
<dbReference type="Gene3D" id="2.30.30.110">
    <property type="match status" value="1"/>
</dbReference>
<proteinExistence type="predicted"/>
<dbReference type="InterPro" id="IPR003477">
    <property type="entry name" value="PemK-like"/>
</dbReference>
<dbReference type="GO" id="GO:0003677">
    <property type="term" value="F:DNA binding"/>
    <property type="evidence" value="ECO:0007669"/>
    <property type="project" value="InterPro"/>
</dbReference>
<dbReference type="EMBL" id="MHQM01000005">
    <property type="protein sequence ID" value="OHA04261.1"/>
    <property type="molecule type" value="Genomic_DNA"/>
</dbReference>
<evidence type="ECO:0000313" key="2">
    <source>
        <dbReference type="Proteomes" id="UP000178510"/>
    </source>
</evidence>